<proteinExistence type="predicted"/>
<accession>A0A4Y1ZY40</accession>
<evidence type="ECO:0008006" key="3">
    <source>
        <dbReference type="Google" id="ProtNLM"/>
    </source>
</evidence>
<keyword evidence="2" id="KW-1185">Reference proteome</keyword>
<sequence>MSRVDSDRDRRVSNLFYHLHPFMSIVHSDEFGQLQQCSATPNTSRVATKWLQEHSSDLRHFHCPPKSPDMNIIEPIWVALQCAVQKRSPPPGTPMDLRTALQDSWCEIPPEYLQTLVDIIPRRVASLLCARVGPKRYLTGVPVFLALQCTCLVGI</sequence>
<dbReference type="GO" id="GO:0003676">
    <property type="term" value="F:nucleic acid binding"/>
    <property type="evidence" value="ECO:0007669"/>
    <property type="project" value="InterPro"/>
</dbReference>
<gene>
    <name evidence="1" type="ORF">AVEN_115113_1</name>
</gene>
<dbReference type="Gene3D" id="3.30.420.10">
    <property type="entry name" value="Ribonuclease H-like superfamily/Ribonuclease H"/>
    <property type="match status" value="1"/>
</dbReference>
<dbReference type="AlphaFoldDB" id="A0A4Y1ZY40"/>
<comment type="caution">
    <text evidence="1">The sequence shown here is derived from an EMBL/GenBank/DDBJ whole genome shotgun (WGS) entry which is preliminary data.</text>
</comment>
<dbReference type="EMBL" id="BGPR01000001">
    <property type="protein sequence ID" value="GBL72105.1"/>
    <property type="molecule type" value="Genomic_DNA"/>
</dbReference>
<organism evidence="1 2">
    <name type="scientific">Araneus ventricosus</name>
    <name type="common">Orbweaver spider</name>
    <name type="synonym">Epeira ventricosa</name>
    <dbReference type="NCBI Taxonomy" id="182803"/>
    <lineage>
        <taxon>Eukaryota</taxon>
        <taxon>Metazoa</taxon>
        <taxon>Ecdysozoa</taxon>
        <taxon>Arthropoda</taxon>
        <taxon>Chelicerata</taxon>
        <taxon>Arachnida</taxon>
        <taxon>Araneae</taxon>
        <taxon>Araneomorphae</taxon>
        <taxon>Entelegynae</taxon>
        <taxon>Araneoidea</taxon>
        <taxon>Araneidae</taxon>
        <taxon>Araneus</taxon>
    </lineage>
</organism>
<dbReference type="InterPro" id="IPR036397">
    <property type="entry name" value="RNaseH_sf"/>
</dbReference>
<protein>
    <recommendedName>
        <fullName evidence="3">Tc1-like transposase DDE domain-containing protein</fullName>
    </recommendedName>
</protein>
<dbReference type="Proteomes" id="UP000499080">
    <property type="component" value="Unassembled WGS sequence"/>
</dbReference>
<dbReference type="OrthoDB" id="2444513at2759"/>
<reference evidence="1 2" key="1">
    <citation type="journal article" date="2019" name="Sci. Rep.">
        <title>Orb-weaving spider Araneus ventricosus genome elucidates the spidroin gene catalogue.</title>
        <authorList>
            <person name="Kono N."/>
            <person name="Nakamura H."/>
            <person name="Ohtoshi R."/>
            <person name="Moran D.A.P."/>
            <person name="Shinohara A."/>
            <person name="Yoshida Y."/>
            <person name="Fujiwara M."/>
            <person name="Mori M."/>
            <person name="Tomita M."/>
            <person name="Arakawa K."/>
        </authorList>
    </citation>
    <scope>NUCLEOTIDE SEQUENCE [LARGE SCALE GENOMIC DNA]</scope>
</reference>
<evidence type="ECO:0000313" key="2">
    <source>
        <dbReference type="Proteomes" id="UP000499080"/>
    </source>
</evidence>
<name>A0A4Y1ZY40_ARAVE</name>
<evidence type="ECO:0000313" key="1">
    <source>
        <dbReference type="EMBL" id="GBL72105.1"/>
    </source>
</evidence>